<dbReference type="Gene3D" id="3.40.50.720">
    <property type="entry name" value="NAD(P)-binding Rossmann-like Domain"/>
    <property type="match status" value="1"/>
</dbReference>
<dbReference type="eggNOG" id="COG1028">
    <property type="taxonomic scope" value="Bacteria"/>
</dbReference>
<evidence type="ECO:0000256" key="2">
    <source>
        <dbReference type="ARBA" id="ARBA00023002"/>
    </source>
</evidence>
<dbReference type="InterPro" id="IPR002347">
    <property type="entry name" value="SDR_fam"/>
</dbReference>
<dbReference type="GO" id="GO:0016491">
    <property type="term" value="F:oxidoreductase activity"/>
    <property type="evidence" value="ECO:0007669"/>
    <property type="project" value="UniProtKB-KW"/>
</dbReference>
<proteinExistence type="inferred from homology"/>
<dbReference type="KEGG" id="tao:THIAE_00185"/>
<dbReference type="Proteomes" id="UP000005380">
    <property type="component" value="Chromosome"/>
</dbReference>
<dbReference type="FunFam" id="3.40.50.720:FF:000084">
    <property type="entry name" value="Short-chain dehydrogenase reductase"/>
    <property type="match status" value="1"/>
</dbReference>
<evidence type="ECO:0000256" key="1">
    <source>
        <dbReference type="ARBA" id="ARBA00006484"/>
    </source>
</evidence>
<accession>W0DTP6</accession>
<gene>
    <name evidence="3" type="ORF">THIAE_00185</name>
</gene>
<dbReference type="PRINTS" id="PR00080">
    <property type="entry name" value="SDRFAMILY"/>
</dbReference>
<dbReference type="AlphaFoldDB" id="W0DTP6"/>
<dbReference type="OrthoDB" id="9803333at2"/>
<comment type="similarity">
    <text evidence="1">Belongs to the short-chain dehydrogenases/reductases (SDR) family.</text>
</comment>
<dbReference type="PROSITE" id="PS00061">
    <property type="entry name" value="ADH_SHORT"/>
    <property type="match status" value="1"/>
</dbReference>
<dbReference type="PANTHER" id="PTHR43639">
    <property type="entry name" value="OXIDOREDUCTASE, SHORT-CHAIN DEHYDROGENASE/REDUCTASE FAMILY (AFU_ORTHOLOGUE AFUA_5G02870)"/>
    <property type="match status" value="1"/>
</dbReference>
<organism evidence="3 4">
    <name type="scientific">Thiomicrospira aerophila AL3</name>
    <dbReference type="NCBI Taxonomy" id="717772"/>
    <lineage>
        <taxon>Bacteria</taxon>
        <taxon>Pseudomonadati</taxon>
        <taxon>Pseudomonadota</taxon>
        <taxon>Gammaproteobacteria</taxon>
        <taxon>Thiotrichales</taxon>
        <taxon>Piscirickettsiaceae</taxon>
        <taxon>Thiomicrospira</taxon>
    </lineage>
</organism>
<dbReference type="HOGENOM" id="CLU_010194_1_3_6"/>
<sequence>MTNMTRYPELAGKRVWITGSSSGIGAGMAKILAQQGCKLVLHYCRNESGVQQTLKTVAELGAEVEVVWGDFSDYVSLPEIFEQAWSAFDGLDALINNAGIVTKSTALKDETGEAFNRTIAVNLQAPYRLSTAFAKACIQAKQPGVIINNSSIHGQQTCEWFSAYAASKAGLDAMMKVMAVEWGPKGIRVNSLAPGVVPVERTAKILAEPKMAATWTKAMPLQRYGHVDDMGWATAFLISDSAAWMTGSVLTVDGGLIARGGYPARE</sequence>
<reference evidence="3 4" key="1">
    <citation type="submission" date="2013-12" db="EMBL/GenBank/DDBJ databases">
        <authorList>
            <consortium name="DOE Joint Genome Institute"/>
            <person name="Kappler U."/>
            <person name="Huntemann M."/>
            <person name="Han J."/>
            <person name="Chen A."/>
            <person name="Kyrpides N."/>
            <person name="Mavromatis K."/>
            <person name="Markowitz V."/>
            <person name="Palaniappan K."/>
            <person name="Ivanova N."/>
            <person name="Schaumberg A."/>
            <person name="Pati A."/>
            <person name="Liolios K."/>
            <person name="Nordberg H.P."/>
            <person name="Cantor M.N."/>
            <person name="Hua S.X."/>
            <person name="Woyke T."/>
        </authorList>
    </citation>
    <scope>NUCLEOTIDE SEQUENCE [LARGE SCALE GENOMIC DNA]</scope>
    <source>
        <strain evidence="4">AL2</strain>
    </source>
</reference>
<dbReference type="InterPro" id="IPR020904">
    <property type="entry name" value="Sc_DH/Rdtase_CS"/>
</dbReference>
<keyword evidence="2" id="KW-0560">Oxidoreductase</keyword>
<name>W0DTP6_9GAMM</name>
<keyword evidence="4" id="KW-1185">Reference proteome</keyword>
<dbReference type="PANTHER" id="PTHR43639:SF1">
    <property type="entry name" value="SHORT-CHAIN DEHYDROGENASE_REDUCTASE FAMILY PROTEIN"/>
    <property type="match status" value="1"/>
</dbReference>
<dbReference type="CDD" id="cd05233">
    <property type="entry name" value="SDR_c"/>
    <property type="match status" value="1"/>
</dbReference>
<dbReference type="SUPFAM" id="SSF51735">
    <property type="entry name" value="NAD(P)-binding Rossmann-fold domains"/>
    <property type="match status" value="1"/>
</dbReference>
<dbReference type="InterPro" id="IPR036291">
    <property type="entry name" value="NAD(P)-bd_dom_sf"/>
</dbReference>
<evidence type="ECO:0000313" key="3">
    <source>
        <dbReference type="EMBL" id="AHF00369.1"/>
    </source>
</evidence>
<dbReference type="STRING" id="717772.THIAE_00185"/>
<dbReference type="EMBL" id="CP007030">
    <property type="protein sequence ID" value="AHF00369.1"/>
    <property type="molecule type" value="Genomic_DNA"/>
</dbReference>
<dbReference type="RefSeq" id="WP_006459722.1">
    <property type="nucleotide sequence ID" value="NZ_CP007030.1"/>
</dbReference>
<dbReference type="InParanoid" id="W0DTP6"/>
<protein>
    <submittedName>
        <fullName evidence="3">Short-chain dehydrogenase</fullName>
    </submittedName>
</protein>
<evidence type="ECO:0000313" key="4">
    <source>
        <dbReference type="Proteomes" id="UP000005380"/>
    </source>
</evidence>
<dbReference type="PRINTS" id="PR00081">
    <property type="entry name" value="GDHRDH"/>
</dbReference>
<dbReference type="Pfam" id="PF13561">
    <property type="entry name" value="adh_short_C2"/>
    <property type="match status" value="1"/>
</dbReference>